<evidence type="ECO:0000313" key="4">
    <source>
        <dbReference type="Proteomes" id="UP001597295"/>
    </source>
</evidence>
<proteinExistence type="predicted"/>
<gene>
    <name evidence="3" type="ORF">ACFSM5_04850</name>
</gene>
<comment type="caution">
    <text evidence="3">The sequence shown here is derived from an EMBL/GenBank/DDBJ whole genome shotgun (WGS) entry which is preliminary data.</text>
</comment>
<feature type="compositionally biased region" description="Pro residues" evidence="1">
    <location>
        <begin position="169"/>
        <end position="180"/>
    </location>
</feature>
<reference evidence="4" key="1">
    <citation type="journal article" date="2019" name="Int. J. Syst. Evol. Microbiol.">
        <title>The Global Catalogue of Microorganisms (GCM) 10K type strain sequencing project: providing services to taxonomists for standard genome sequencing and annotation.</title>
        <authorList>
            <consortium name="The Broad Institute Genomics Platform"/>
            <consortium name="The Broad Institute Genome Sequencing Center for Infectious Disease"/>
            <person name="Wu L."/>
            <person name="Ma J."/>
        </authorList>
    </citation>
    <scope>NUCLEOTIDE SEQUENCE [LARGE SCALE GENOMIC DNA]</scope>
    <source>
        <strain evidence="4">CGMCC 1.19062</strain>
    </source>
</reference>
<keyword evidence="2" id="KW-0472">Membrane</keyword>
<keyword evidence="2" id="KW-1133">Transmembrane helix</keyword>
<evidence type="ECO:0000313" key="3">
    <source>
        <dbReference type="EMBL" id="MFD2262206.1"/>
    </source>
</evidence>
<accession>A0ABW5DRP5</accession>
<evidence type="ECO:0000256" key="1">
    <source>
        <dbReference type="SAM" id="MobiDB-lite"/>
    </source>
</evidence>
<dbReference type="EMBL" id="JBHUIP010000003">
    <property type="protein sequence ID" value="MFD2262206.1"/>
    <property type="molecule type" value="Genomic_DNA"/>
</dbReference>
<keyword evidence="4" id="KW-1185">Reference proteome</keyword>
<protein>
    <recommendedName>
        <fullName evidence="5">Periplasmic heavy metal sensor</fullName>
    </recommendedName>
</protein>
<evidence type="ECO:0000256" key="2">
    <source>
        <dbReference type="SAM" id="Phobius"/>
    </source>
</evidence>
<feature type="transmembrane region" description="Helical" evidence="2">
    <location>
        <begin position="12"/>
        <end position="32"/>
    </location>
</feature>
<name>A0ABW5DRP5_9PROT</name>
<dbReference type="Proteomes" id="UP001597295">
    <property type="component" value="Unassembled WGS sequence"/>
</dbReference>
<organism evidence="3 4">
    <name type="scientific">Lacibacterium aquatile</name>
    <dbReference type="NCBI Taxonomy" id="1168082"/>
    <lineage>
        <taxon>Bacteria</taxon>
        <taxon>Pseudomonadati</taxon>
        <taxon>Pseudomonadota</taxon>
        <taxon>Alphaproteobacteria</taxon>
        <taxon>Rhodospirillales</taxon>
        <taxon>Rhodospirillaceae</taxon>
    </lineage>
</organism>
<sequence length="180" mass="20749">MRLPSWRKALPWVLLVISLAGNGFFFTGQWFAERKRMAPEIRLLEQVNMTDSQRQAAKEARKEVINLLKQMNDRNRPHFDRFWIEMAKPQPDREVLDRELWAATLGRFEVQRQISDETMDFLGALGPDQRAAAVSLVRGRDGFLPGLLMWDWSGGGRIPRMPGDRRDPPPLPIPPRPPAP</sequence>
<keyword evidence="2" id="KW-0812">Transmembrane</keyword>
<evidence type="ECO:0008006" key="5">
    <source>
        <dbReference type="Google" id="ProtNLM"/>
    </source>
</evidence>
<feature type="region of interest" description="Disordered" evidence="1">
    <location>
        <begin position="158"/>
        <end position="180"/>
    </location>
</feature>
<dbReference type="RefSeq" id="WP_379875123.1">
    <property type="nucleotide sequence ID" value="NZ_JBHUIP010000003.1"/>
</dbReference>